<dbReference type="EMBL" id="QGKW02000717">
    <property type="protein sequence ID" value="KAF2597669.1"/>
    <property type="molecule type" value="Genomic_DNA"/>
</dbReference>
<dbReference type="AlphaFoldDB" id="A0A8S9KTD0"/>
<feature type="region of interest" description="Disordered" evidence="1">
    <location>
        <begin position="71"/>
        <end position="102"/>
    </location>
</feature>
<gene>
    <name evidence="2" type="ORF">F2Q68_00008370</name>
</gene>
<protein>
    <submittedName>
        <fullName evidence="2">Uncharacterized protein</fullName>
    </submittedName>
</protein>
<comment type="caution">
    <text evidence="2">The sequence shown here is derived from an EMBL/GenBank/DDBJ whole genome shotgun (WGS) entry which is preliminary data.</text>
</comment>
<evidence type="ECO:0000313" key="3">
    <source>
        <dbReference type="Proteomes" id="UP000712281"/>
    </source>
</evidence>
<name>A0A8S9KTD0_BRACR</name>
<organism evidence="2 3">
    <name type="scientific">Brassica cretica</name>
    <name type="common">Mustard</name>
    <dbReference type="NCBI Taxonomy" id="69181"/>
    <lineage>
        <taxon>Eukaryota</taxon>
        <taxon>Viridiplantae</taxon>
        <taxon>Streptophyta</taxon>
        <taxon>Embryophyta</taxon>
        <taxon>Tracheophyta</taxon>
        <taxon>Spermatophyta</taxon>
        <taxon>Magnoliopsida</taxon>
        <taxon>eudicotyledons</taxon>
        <taxon>Gunneridae</taxon>
        <taxon>Pentapetalae</taxon>
        <taxon>rosids</taxon>
        <taxon>malvids</taxon>
        <taxon>Brassicales</taxon>
        <taxon>Brassicaceae</taxon>
        <taxon>Brassiceae</taxon>
        <taxon>Brassica</taxon>
    </lineage>
</organism>
<reference evidence="2" key="1">
    <citation type="submission" date="2019-12" db="EMBL/GenBank/DDBJ databases">
        <title>Genome sequencing and annotation of Brassica cretica.</title>
        <authorList>
            <person name="Studholme D.J."/>
            <person name="Sarris P.F."/>
        </authorList>
    </citation>
    <scope>NUCLEOTIDE SEQUENCE</scope>
    <source>
        <strain evidence="2">PFS-001/15</strain>
        <tissue evidence="2">Leaf</tissue>
    </source>
</reference>
<feature type="compositionally biased region" description="Basic and acidic residues" evidence="1">
    <location>
        <begin position="72"/>
        <end position="91"/>
    </location>
</feature>
<proteinExistence type="predicted"/>
<evidence type="ECO:0000313" key="2">
    <source>
        <dbReference type="EMBL" id="KAF2597669.1"/>
    </source>
</evidence>
<evidence type="ECO:0000256" key="1">
    <source>
        <dbReference type="SAM" id="MobiDB-lite"/>
    </source>
</evidence>
<accession>A0A8S9KTD0</accession>
<dbReference type="Proteomes" id="UP000712281">
    <property type="component" value="Unassembled WGS sequence"/>
</dbReference>
<sequence length="102" mass="11432">MSSTLTWIQATYCYNHVWQTLKFFGSRPHAVSDPFGDAFQGSRCLKNLTTDSSAIDYYFMQPDFAGEAAVDQEDKMGGVSPRKEPEVEKKQKTGVGVCRRKG</sequence>